<protein>
    <submittedName>
        <fullName evidence="2">Uncharacterized protein</fullName>
    </submittedName>
</protein>
<dbReference type="Proteomes" id="UP000041254">
    <property type="component" value="Unassembled WGS sequence"/>
</dbReference>
<dbReference type="GO" id="GO:0070939">
    <property type="term" value="C:Dsl1/NZR complex"/>
    <property type="evidence" value="ECO:0007669"/>
    <property type="project" value="TreeGrafter"/>
</dbReference>
<dbReference type="PANTHER" id="PTHR15922">
    <property type="entry name" value="NEUROBLASTOMA-AMPLIFIED SEQUENCE"/>
    <property type="match status" value="1"/>
</dbReference>
<proteinExistence type="predicted"/>
<name>A0A0G4EL01_VITBC</name>
<feature type="region of interest" description="Disordered" evidence="1">
    <location>
        <begin position="2202"/>
        <end position="2254"/>
    </location>
</feature>
<evidence type="ECO:0000313" key="2">
    <source>
        <dbReference type="EMBL" id="CEL97553.1"/>
    </source>
</evidence>
<evidence type="ECO:0000313" key="3">
    <source>
        <dbReference type="Proteomes" id="UP000041254"/>
    </source>
</evidence>
<feature type="region of interest" description="Disordered" evidence="1">
    <location>
        <begin position="2796"/>
        <end position="2818"/>
    </location>
</feature>
<gene>
    <name evidence="2" type="ORF">Vbra_12207</name>
</gene>
<dbReference type="PANTHER" id="PTHR15922:SF2">
    <property type="entry name" value="NBAS SUBUNIT OF NRZ TETHERING COMPLEX"/>
    <property type="match status" value="1"/>
</dbReference>
<feature type="region of interest" description="Disordered" evidence="1">
    <location>
        <begin position="231"/>
        <end position="250"/>
    </location>
</feature>
<dbReference type="EMBL" id="CDMY01000255">
    <property type="protein sequence ID" value="CEL97553.1"/>
    <property type="molecule type" value="Genomic_DNA"/>
</dbReference>
<dbReference type="VEuPathDB" id="CryptoDB:Vbra_12207"/>
<feature type="compositionally biased region" description="Basic and acidic residues" evidence="1">
    <location>
        <begin position="2871"/>
        <end position="2883"/>
    </location>
</feature>
<feature type="region of interest" description="Disordered" evidence="1">
    <location>
        <begin position="2852"/>
        <end position="2894"/>
    </location>
</feature>
<evidence type="ECO:0000256" key="1">
    <source>
        <dbReference type="SAM" id="MobiDB-lite"/>
    </source>
</evidence>
<feature type="compositionally biased region" description="Acidic residues" evidence="1">
    <location>
        <begin position="2884"/>
        <end position="2894"/>
    </location>
</feature>
<dbReference type="InParanoid" id="A0A0G4EL01"/>
<reference evidence="2 3" key="1">
    <citation type="submission" date="2014-11" db="EMBL/GenBank/DDBJ databases">
        <authorList>
            <person name="Zhu J."/>
            <person name="Qi W."/>
            <person name="Song R."/>
        </authorList>
    </citation>
    <scope>NUCLEOTIDE SEQUENCE [LARGE SCALE GENOMIC DNA]</scope>
</reference>
<dbReference type="GO" id="GO:0000149">
    <property type="term" value="F:SNARE binding"/>
    <property type="evidence" value="ECO:0007669"/>
    <property type="project" value="TreeGrafter"/>
</dbReference>
<feature type="compositionally biased region" description="Basic and acidic residues" evidence="1">
    <location>
        <begin position="2207"/>
        <end position="2231"/>
    </location>
</feature>
<feature type="region of interest" description="Disordered" evidence="1">
    <location>
        <begin position="319"/>
        <end position="350"/>
    </location>
</feature>
<dbReference type="OrthoDB" id="19988at2759"/>
<accession>A0A0G4EL01</accession>
<sequence>MSDKRPVSQGALSRQQGSTTGFHSSALELHSSNKAVAVNTTHMEAAIPYWDTTVIDTYDDPSADAPSAEGLCIQLAQTLGLLQPSPPILPGANLCGHGDNRVLVVWRGGVLWLYRHASDRPKGFHRPYRLQLTEDIVWAHFFPKAQFLAIMGQDRNLLLLKLRFVAGSMEDDTGRAAAPRMGIVRTFHHRADRLVACHAIDAQDGDPHVCVARAPCRLECIHLSALQNVLSSGDRNRDDPPGSSTLPTPLDPSCIQTLDCSRAPWPHFGEALSDCAPPLPFPSSLPTPLALIPPTPRAPRPSLLLAGVTDRGRWTLFCQPVKRDTSTPSDDDASRHDSSEPPPPAARGKLLPMVPLRALRAEAATQRGAVEIGGGQAVGGDRGLDDEDGRRRPPAIVHVASSPSGGAVAAVLGTSEMLFWRKDDRAGYVPSLYISAATLRRLRGRAAAKTDTEAGGEQDVDVDDADDESTPLWFLQGVFFWSEDVLTCLFSNERPPTLSPTEYLRRARRPFSSQPPLISTQLLSLTLPSLSLAAPPSQSALQAFPASVLVSAAFGRQQDGSDPTGSSLFVLTAHLRPVAADEGEDADVEDDAGGEFTLTHVRALTLDLWVEGAVRDGRWESAEKVCRDQGRHDLCDRVLKARWLAGPGKRPPAVSTMEDFWAVLRVHDLIWLAHQALEFDPTRRAKEGGDTSRSLELGKVRLLLEHVMQRLRKTTLGGPLGDLKVKVQAYLSRLDSYQQILNKAASGETMLDPLAPPPSAAESGASEATLSWSEFRDITPAKAAKLAASKGDLTILRVLVKRHGPEFQRMTSGWEGILDALPETLPVKDIADLLPCPPVPVVTTGSQSAKPILKVATLLLDTDRERISRWALKRANVLLRRTGLVASVVLPFVYAMLSVTLRNQPPAAMRKRPSTAIDGQKDDWFSSSQPFLQLPAISKQTTSSFLTEAPSILLLMAMHALVHQWLLLKRAEEGREGATAVPSFEAFMELSYLDRLELALANGTADPADADKGTYLPTKIRKVVYEPTKPLQTAVAIGEWTTFPGGPKGMSAASARSLRKMIEMPPESALIAYFRQRLQTWSPLPSSSDQERDRRIVSTTHHLGHGSLLGPKALVSIKKEMELIAEVVKESAPTLPGSSRLIRSFTKLIGFVLYVTYEGTSACPAGLILKPVEAMYLCLPAKDTLPADATDEERQEWIKLHQKADLLDRHLTAAELLMKLGGSGAYGVPFWTLGEASTNPQLCGRLFWGLLRGLASTYRSAAFWRGVIEDCQKLQAHALGALRVESLYEMLVTVLCYYTDHSEVATKVIELWSARSEANADREFPQKLATHLTTIAKELVNSAPSLAHPALDKASRCLRLAPSEVAEVQGEKQFIQACQALDWLLSASHKEALAAALNPLAFAAQGLSSALARAAEDKAEGGRRYPPNFPFVTPAALRFAPSPRAVIAALLQANPSAVVFRDQLARLAGLLGVSDLRAAVGNPHQGAGRDVISELLSSTEGGRSLQEVRAWTFLLHEHCQEAYEILHSLLASPSAAMEPSKGLWHLAVAVAKSGGDLSTNQKLALLSLAAPGCPADDLPVLLDVFQSVGLEPLQATLSEGIDETNGEETPERPIDWLLDESDNKEGGDASVSIPSEILPAPSSMFWTVANQCENIGDDTSDFHSPLLLALRDQLLEKEEGDEANEDERLFPIPLPLARGPKQAVSDHRRTYLPAPAAGKRDKEEGNIFAWHRWGAGGERPPVDLFTHDAEWECHFGVIPPLLLSQRHFFAPILQSPFLSLQHKVRLGRLAIAQCSQWLVHDVHPSFERRAVARLVSLLDATTFCVEMQGLEAMGGAEGESLYMRRFLVDTGYQRRVLLNLSRRQGGSQLDQLSQILDRVEQLKQPVTVEGEEGGPPEEPSVPEDGAVGARLSVAPYLAYDADSPLKYRLDWEGLLAMAREAATTERTASAASLLDLRAENVRWSFLNRPLHEVMATLASNVLPLLQDGPRVASHIKDIIMALVSSQHPDQTALTPTAGATDAAAPLDNVSSRLVLARHLFDIAADLAGPSELGVDSSPLMGLGDRKITRCTERLLSVLPSVDLSTIELPSVPAPSAFLQEVVRNATLETLPTVVEVVEEAGDAVTMLCPAPSLCYRVVERWMDQKATLRAREWGESVREQLTFAMRRLTADERLRLLRRTSHPPLQQLMLGIMKAIAEPSVQPTHVEPPEGDKPEEQKAIDDTRESTKEETSQAAVSAAPSSPSPPLPPRKTAEGSLEDVELVLKLRGQFSSTIEGLKEVGEVGDEWEADGINFLTPFQLGRPLSLCLWQFFAGSPNTVFATFLPDAMSVLSALPAPLDGEPIPPDQRLADYLAQGYLLEMEELERTGGGHEVLLSTPIKRAEHHQFWNRVCDILGEALTPCLDALDRLLDDEHCGSTALRLTAVYLAGVALSGVVERGAMDEERGGELLAKLRRGAVFLGAQYLVQQHWPDVSSQLLRSWFASSTPPSALIDFTRQLVASLASQADRQNAAKAVMKCLVLFEDLFLPPSPPPGWLPFHLNLAGDAATQDPLDAPQPASDLSSLWESLLRAAPCDASWLEIKMWAGRTRCKGVGEGGCDAPLALTLSSTEDITGALDSLVMEQRGTGRSGRREEEGGLSAAGGSLAVLQLVALSQASVAFVNTAFFDTLLPVLLRTQEETPKDKTASGLWGVLDQWRRELFASDVSDDGSTTQTPAEKGEGPTCAYLDMLLRHYRHSLALLLVAYLCKKGAITTAVSIVNELLDPAPPPPVLSAFRRTFPQLLSCLRQYSSCPDSPQDTPLPLLSHHPPPLPSHWSDPNDPFTTSLFLSLVFGGSEGEQRVLMDAARSLMTRPVVEQPEDKSASPVGGSGKVDEPDSAAKSEGDEAWGEGWDTDLDFGDVDVDVEATLTEEKKSEPAAAGGGGWTLIEWGGTRKVAGEMSAWVTYWDRYEAYVRGQIDGACQVLEALRRDVQTSL</sequence>
<keyword evidence="3" id="KW-1185">Reference proteome</keyword>
<organism evidence="2 3">
    <name type="scientific">Vitrella brassicaformis (strain CCMP3155)</name>
    <dbReference type="NCBI Taxonomy" id="1169540"/>
    <lineage>
        <taxon>Eukaryota</taxon>
        <taxon>Sar</taxon>
        <taxon>Alveolata</taxon>
        <taxon>Colpodellida</taxon>
        <taxon>Vitrellaceae</taxon>
        <taxon>Vitrella</taxon>
    </lineage>
</organism>
<dbReference type="GO" id="GO:0006890">
    <property type="term" value="P:retrograde vesicle-mediated transport, Golgi to endoplasmic reticulum"/>
    <property type="evidence" value="ECO:0007669"/>
    <property type="project" value="TreeGrafter"/>
</dbReference>
<dbReference type="STRING" id="1169540.A0A0G4EL01"/>